<keyword evidence="3" id="KW-1185">Reference proteome</keyword>
<dbReference type="eggNOG" id="KOG2360">
    <property type="taxonomic scope" value="Eukaryota"/>
</dbReference>
<dbReference type="STRING" id="2903.R1EZA8"/>
<dbReference type="PANTHER" id="PTHR22807:SF4">
    <property type="entry name" value="28S RRNA (CYTOSINE-C(5))-METHYLTRANSFERASE"/>
    <property type="match status" value="1"/>
</dbReference>
<dbReference type="InterPro" id="IPR029063">
    <property type="entry name" value="SAM-dependent_MTases_sf"/>
</dbReference>
<proteinExistence type="predicted"/>
<organism evidence="2 3">
    <name type="scientific">Emiliania huxleyi (strain CCMP1516)</name>
    <dbReference type="NCBI Taxonomy" id="280463"/>
    <lineage>
        <taxon>Eukaryota</taxon>
        <taxon>Haptista</taxon>
        <taxon>Haptophyta</taxon>
        <taxon>Prymnesiophyceae</taxon>
        <taxon>Isochrysidales</taxon>
        <taxon>Noelaerhabdaceae</taxon>
        <taxon>Emiliania</taxon>
    </lineage>
</organism>
<dbReference type="PANTHER" id="PTHR22807">
    <property type="entry name" value="NOP2 YEAST -RELATED NOL1/NOP2/FMU SUN DOMAIN-CONTAINING"/>
    <property type="match status" value="1"/>
</dbReference>
<dbReference type="GO" id="GO:0070475">
    <property type="term" value="P:rRNA base methylation"/>
    <property type="evidence" value="ECO:0007669"/>
    <property type="project" value="TreeGrafter"/>
</dbReference>
<evidence type="ECO:0000259" key="1">
    <source>
        <dbReference type="Pfam" id="PF01189"/>
    </source>
</evidence>
<dbReference type="GO" id="GO:0005730">
    <property type="term" value="C:nucleolus"/>
    <property type="evidence" value="ECO:0007669"/>
    <property type="project" value="TreeGrafter"/>
</dbReference>
<evidence type="ECO:0000313" key="2">
    <source>
        <dbReference type="EnsemblProtists" id="EOD26214"/>
    </source>
</evidence>
<dbReference type="RefSeq" id="XP_005778643.1">
    <property type="nucleotide sequence ID" value="XM_005778586.1"/>
</dbReference>
<dbReference type="Gene3D" id="3.30.70.1170">
    <property type="entry name" value="Sun protein, domain 3"/>
    <property type="match status" value="1"/>
</dbReference>
<evidence type="ECO:0000313" key="3">
    <source>
        <dbReference type="Proteomes" id="UP000013827"/>
    </source>
</evidence>
<dbReference type="EnsemblProtists" id="EOD26214">
    <property type="protein sequence ID" value="EOD26214"/>
    <property type="gene ID" value="EMIHUDRAFT_236911"/>
</dbReference>
<dbReference type="KEGG" id="ehx:EMIHUDRAFT_236911"/>
<reference evidence="3" key="1">
    <citation type="journal article" date="2013" name="Nature">
        <title>Pan genome of the phytoplankton Emiliania underpins its global distribution.</title>
        <authorList>
            <person name="Read B.A."/>
            <person name="Kegel J."/>
            <person name="Klute M.J."/>
            <person name="Kuo A."/>
            <person name="Lefebvre S.C."/>
            <person name="Maumus F."/>
            <person name="Mayer C."/>
            <person name="Miller J."/>
            <person name="Monier A."/>
            <person name="Salamov A."/>
            <person name="Young J."/>
            <person name="Aguilar M."/>
            <person name="Claverie J.M."/>
            <person name="Frickenhaus S."/>
            <person name="Gonzalez K."/>
            <person name="Herman E.K."/>
            <person name="Lin Y.C."/>
            <person name="Napier J."/>
            <person name="Ogata H."/>
            <person name="Sarno A.F."/>
            <person name="Shmutz J."/>
            <person name="Schroeder D."/>
            <person name="de Vargas C."/>
            <person name="Verret F."/>
            <person name="von Dassow P."/>
            <person name="Valentin K."/>
            <person name="Van de Peer Y."/>
            <person name="Wheeler G."/>
            <person name="Dacks J.B."/>
            <person name="Delwiche C.F."/>
            <person name="Dyhrman S.T."/>
            <person name="Glockner G."/>
            <person name="John U."/>
            <person name="Richards T."/>
            <person name="Worden A.Z."/>
            <person name="Zhang X."/>
            <person name="Grigoriev I.V."/>
            <person name="Allen A.E."/>
            <person name="Bidle K."/>
            <person name="Borodovsky M."/>
            <person name="Bowler C."/>
            <person name="Brownlee C."/>
            <person name="Cock J.M."/>
            <person name="Elias M."/>
            <person name="Gladyshev V.N."/>
            <person name="Groth M."/>
            <person name="Guda C."/>
            <person name="Hadaegh A."/>
            <person name="Iglesias-Rodriguez M.D."/>
            <person name="Jenkins J."/>
            <person name="Jones B.M."/>
            <person name="Lawson T."/>
            <person name="Leese F."/>
            <person name="Lindquist E."/>
            <person name="Lobanov A."/>
            <person name="Lomsadze A."/>
            <person name="Malik S.B."/>
            <person name="Marsh M.E."/>
            <person name="Mackinder L."/>
            <person name="Mock T."/>
            <person name="Mueller-Roeber B."/>
            <person name="Pagarete A."/>
            <person name="Parker M."/>
            <person name="Probert I."/>
            <person name="Quesneville H."/>
            <person name="Raines C."/>
            <person name="Rensing S.A."/>
            <person name="Riano-Pachon D.M."/>
            <person name="Richier S."/>
            <person name="Rokitta S."/>
            <person name="Shiraiwa Y."/>
            <person name="Soanes D.M."/>
            <person name="van der Giezen M."/>
            <person name="Wahlund T.M."/>
            <person name="Williams B."/>
            <person name="Wilson W."/>
            <person name="Wolfe G."/>
            <person name="Wurch L.L."/>
        </authorList>
    </citation>
    <scope>NUCLEOTIDE SEQUENCE</scope>
</reference>
<dbReference type="InterPro" id="IPR023267">
    <property type="entry name" value="RCMT"/>
</dbReference>
<dbReference type="Pfam" id="PF01189">
    <property type="entry name" value="Methyltr_RsmB-F"/>
    <property type="match status" value="1"/>
</dbReference>
<dbReference type="HOGENOM" id="CLU_736576_0_0_1"/>
<dbReference type="AlphaFoldDB" id="A0A0D3JRS9"/>
<feature type="domain" description="SAM-dependent methyltransferase RsmB-F/NOP2-type catalytic core" evidence="1">
    <location>
        <begin position="271"/>
        <end position="367"/>
    </location>
</feature>
<dbReference type="InterPro" id="IPR049560">
    <property type="entry name" value="MeTrfase_RsmB-F_NOP2_cat"/>
</dbReference>
<accession>A0A0D3JRS9</accession>
<dbReference type="Gene3D" id="3.40.50.150">
    <property type="entry name" value="Vaccinia Virus protein VP39"/>
    <property type="match status" value="1"/>
</dbReference>
<dbReference type="GO" id="GO:0008173">
    <property type="term" value="F:RNA methyltransferase activity"/>
    <property type="evidence" value="ECO:0007669"/>
    <property type="project" value="InterPro"/>
</dbReference>
<dbReference type="PaxDb" id="2903-EOD26214"/>
<reference evidence="2" key="2">
    <citation type="submission" date="2024-10" db="UniProtKB">
        <authorList>
            <consortium name="EnsemblProtists"/>
        </authorList>
    </citation>
    <scope>IDENTIFICATION</scope>
</reference>
<sequence>MLSNSDLRALFLGPDAPPKASAKRLRRDSQPVRRADWQTQLLAAAALERAAQAVGGELNGVSAALRGPGYFDGTPPARRRAVFATAMATAARLAGLVDALLASPLAPSLVADLVVGEAATTVGTCSLRLSLACVLLHDVIDGRRIDASRSEARSVLRHRRQLCAAVAASAATGGHVGGQYLLFARVNTLRCSVDEAARRLLADGWEETEPLTGGPSCAAAAALARRCRSRAFARDELFSDVLAFPPGAPLRQMNARVQRLRATVAAMGAETRVATSIDYELRLLRAALSWPSVREVVYSTCSVHCAENEAVVAAALETAEGWTLRPALPRWHRRGEAGAGLPAQLALACCRFCPREDLTAGFFVACFTRLARSVEE</sequence>
<dbReference type="Proteomes" id="UP000013827">
    <property type="component" value="Unassembled WGS sequence"/>
</dbReference>
<dbReference type="GeneID" id="17271759"/>
<dbReference type="SUPFAM" id="SSF53335">
    <property type="entry name" value="S-adenosyl-L-methionine-dependent methyltransferases"/>
    <property type="match status" value="1"/>
</dbReference>
<name>A0A0D3JRS9_EMIH1</name>
<protein>
    <recommendedName>
        <fullName evidence="1">SAM-dependent methyltransferase RsmB-F/NOP2-type catalytic core domain-containing protein</fullName>
    </recommendedName>
</protein>